<dbReference type="InterPro" id="IPR048695">
    <property type="entry name" value="SHPRH_helical_2nd"/>
</dbReference>
<dbReference type="PROSITE" id="PS51192">
    <property type="entry name" value="HELICASE_ATP_BIND_1"/>
    <property type="match status" value="1"/>
</dbReference>
<dbReference type="OMA" id="KAVFFCA"/>
<dbReference type="InterPro" id="IPR000330">
    <property type="entry name" value="SNF2_N"/>
</dbReference>
<protein>
    <recommendedName>
        <fullName evidence="3">Helicase ATP-binding domain-containing protein</fullName>
    </recommendedName>
</protein>
<dbReference type="SMART" id="SM00487">
    <property type="entry name" value="DEXDc"/>
    <property type="match status" value="1"/>
</dbReference>
<dbReference type="InterPro" id="IPR027417">
    <property type="entry name" value="P-loop_NTPase"/>
</dbReference>
<evidence type="ECO:0000313" key="4">
    <source>
        <dbReference type="EMBL" id="EKX41924.1"/>
    </source>
</evidence>
<dbReference type="STRING" id="905079.L1J1A6"/>
<evidence type="ECO:0000256" key="1">
    <source>
        <dbReference type="ARBA" id="ARBA00004229"/>
    </source>
</evidence>
<dbReference type="OrthoDB" id="423559at2759"/>
<dbReference type="PANTHER" id="PTHR45865">
    <property type="entry name" value="E3 UBIQUITIN-PROTEIN LIGASE SHPRH FAMILY MEMBER"/>
    <property type="match status" value="1"/>
</dbReference>
<dbReference type="EMBL" id="JH993020">
    <property type="protein sequence ID" value="EKX41924.1"/>
    <property type="molecule type" value="Genomic_DNA"/>
</dbReference>
<dbReference type="GeneID" id="17298606"/>
<feature type="region of interest" description="Disordered" evidence="2">
    <location>
        <begin position="1445"/>
        <end position="1471"/>
    </location>
</feature>
<dbReference type="EnsemblProtists" id="EKX41924">
    <property type="protein sequence ID" value="EKX41924"/>
    <property type="gene ID" value="GUITHDRAFT_112060"/>
</dbReference>
<feature type="compositionally biased region" description="Low complexity" evidence="2">
    <location>
        <begin position="1445"/>
        <end position="1455"/>
    </location>
</feature>
<dbReference type="KEGG" id="gtt:GUITHDRAFT_112060"/>
<dbReference type="InterPro" id="IPR052583">
    <property type="entry name" value="ATP-helicase/E3_Ub-Ligase"/>
</dbReference>
<evidence type="ECO:0000256" key="2">
    <source>
        <dbReference type="SAM" id="MobiDB-lite"/>
    </source>
</evidence>
<dbReference type="GO" id="GO:0005524">
    <property type="term" value="F:ATP binding"/>
    <property type="evidence" value="ECO:0007669"/>
    <property type="project" value="InterPro"/>
</dbReference>
<dbReference type="Pfam" id="PF21325">
    <property type="entry name" value="SHPRH_helical-1st"/>
    <property type="match status" value="1"/>
</dbReference>
<dbReference type="HOGENOM" id="CLU_001726_1_1_1"/>
<dbReference type="InterPro" id="IPR038718">
    <property type="entry name" value="SNF2-like_sf"/>
</dbReference>
<feature type="compositionally biased region" description="Acidic residues" evidence="2">
    <location>
        <begin position="26"/>
        <end position="59"/>
    </location>
</feature>
<evidence type="ECO:0000313" key="5">
    <source>
        <dbReference type="EnsemblProtists" id="EKX41924"/>
    </source>
</evidence>
<feature type="compositionally biased region" description="Basic and acidic residues" evidence="2">
    <location>
        <begin position="1461"/>
        <end position="1471"/>
    </location>
</feature>
<reference evidence="6" key="2">
    <citation type="submission" date="2012-11" db="EMBL/GenBank/DDBJ databases">
        <authorList>
            <person name="Kuo A."/>
            <person name="Curtis B.A."/>
            <person name="Tanifuji G."/>
            <person name="Burki F."/>
            <person name="Gruber A."/>
            <person name="Irimia M."/>
            <person name="Maruyama S."/>
            <person name="Arias M.C."/>
            <person name="Ball S.G."/>
            <person name="Gile G.H."/>
            <person name="Hirakawa Y."/>
            <person name="Hopkins J.F."/>
            <person name="Rensing S.A."/>
            <person name="Schmutz J."/>
            <person name="Symeonidi A."/>
            <person name="Elias M."/>
            <person name="Eveleigh R.J."/>
            <person name="Herman E.K."/>
            <person name="Klute M.J."/>
            <person name="Nakayama T."/>
            <person name="Obornik M."/>
            <person name="Reyes-Prieto A."/>
            <person name="Armbrust E.V."/>
            <person name="Aves S.J."/>
            <person name="Beiko R.G."/>
            <person name="Coutinho P."/>
            <person name="Dacks J.B."/>
            <person name="Durnford D.G."/>
            <person name="Fast N.M."/>
            <person name="Green B.R."/>
            <person name="Grisdale C."/>
            <person name="Hempe F."/>
            <person name="Henrissat B."/>
            <person name="Hoppner M.P."/>
            <person name="Ishida K.-I."/>
            <person name="Kim E."/>
            <person name="Koreny L."/>
            <person name="Kroth P.G."/>
            <person name="Liu Y."/>
            <person name="Malik S.-B."/>
            <person name="Maier U.G."/>
            <person name="McRose D."/>
            <person name="Mock T."/>
            <person name="Neilson J.A."/>
            <person name="Onodera N.T."/>
            <person name="Poole A.M."/>
            <person name="Pritham E.J."/>
            <person name="Richards T.A."/>
            <person name="Rocap G."/>
            <person name="Roy S.W."/>
            <person name="Sarai C."/>
            <person name="Schaack S."/>
            <person name="Shirato S."/>
            <person name="Slamovits C.H."/>
            <person name="Spencer D.F."/>
            <person name="Suzuki S."/>
            <person name="Worden A.Z."/>
            <person name="Zauner S."/>
            <person name="Barry K."/>
            <person name="Bell C."/>
            <person name="Bharti A.K."/>
            <person name="Crow J.A."/>
            <person name="Grimwood J."/>
            <person name="Kramer R."/>
            <person name="Lindquist E."/>
            <person name="Lucas S."/>
            <person name="Salamov A."/>
            <person name="McFadden G.I."/>
            <person name="Lane C.E."/>
            <person name="Keeling P.J."/>
            <person name="Gray M.W."/>
            <person name="Grigoriev I.V."/>
            <person name="Archibald J.M."/>
        </authorList>
    </citation>
    <scope>NUCLEOTIDE SEQUENCE</scope>
    <source>
        <strain evidence="6">CCMP2712</strain>
    </source>
</reference>
<dbReference type="InterPro" id="IPR014001">
    <property type="entry name" value="Helicase_ATP-bd"/>
</dbReference>
<evidence type="ECO:0000259" key="3">
    <source>
        <dbReference type="PROSITE" id="PS51192"/>
    </source>
</evidence>
<accession>L1J1A6</accession>
<organism evidence="4">
    <name type="scientific">Guillardia theta (strain CCMP2712)</name>
    <name type="common">Cryptophyte</name>
    <dbReference type="NCBI Taxonomy" id="905079"/>
    <lineage>
        <taxon>Eukaryota</taxon>
        <taxon>Cryptophyceae</taxon>
        <taxon>Pyrenomonadales</taxon>
        <taxon>Geminigeraceae</taxon>
        <taxon>Guillardia</taxon>
    </lineage>
</organism>
<gene>
    <name evidence="4" type="ORF">GUITHDRAFT_112060</name>
</gene>
<reference evidence="5" key="3">
    <citation type="submission" date="2016-03" db="UniProtKB">
        <authorList>
            <consortium name="EnsemblProtists"/>
        </authorList>
    </citation>
    <scope>IDENTIFICATION</scope>
</reference>
<dbReference type="Pfam" id="PF21324">
    <property type="entry name" value="SHPRH_helical-2nd"/>
    <property type="match status" value="1"/>
</dbReference>
<dbReference type="eggNOG" id="KOG0298">
    <property type="taxonomic scope" value="Eukaryota"/>
</dbReference>
<proteinExistence type="predicted"/>
<dbReference type="InterPro" id="IPR048686">
    <property type="entry name" value="SHPRH_helical_1st"/>
</dbReference>
<dbReference type="Pfam" id="PF00176">
    <property type="entry name" value="SNF2-rel_dom"/>
    <property type="match status" value="1"/>
</dbReference>
<dbReference type="GO" id="GO:0009507">
    <property type="term" value="C:chloroplast"/>
    <property type="evidence" value="ECO:0007669"/>
    <property type="project" value="UniProtKB-SubCell"/>
</dbReference>
<keyword evidence="6" id="KW-1185">Reference proteome</keyword>
<dbReference type="RefSeq" id="XP_005828904.1">
    <property type="nucleotide sequence ID" value="XM_005828847.1"/>
</dbReference>
<name>L1J1A6_GUITC</name>
<comment type="subcellular location">
    <subcellularLocation>
        <location evidence="1">Plastid</location>
        <location evidence="1">Chloroplast</location>
    </subcellularLocation>
</comment>
<dbReference type="Gene3D" id="3.40.50.10810">
    <property type="entry name" value="Tandem AAA-ATPase domain"/>
    <property type="match status" value="1"/>
</dbReference>
<dbReference type="PaxDb" id="55529-EKX41924"/>
<reference evidence="4 6" key="1">
    <citation type="journal article" date="2012" name="Nature">
        <title>Algal genomes reveal evolutionary mosaicism and the fate of nucleomorphs.</title>
        <authorList>
            <consortium name="DOE Joint Genome Institute"/>
            <person name="Curtis B.A."/>
            <person name="Tanifuji G."/>
            <person name="Burki F."/>
            <person name="Gruber A."/>
            <person name="Irimia M."/>
            <person name="Maruyama S."/>
            <person name="Arias M.C."/>
            <person name="Ball S.G."/>
            <person name="Gile G.H."/>
            <person name="Hirakawa Y."/>
            <person name="Hopkins J.F."/>
            <person name="Kuo A."/>
            <person name="Rensing S.A."/>
            <person name="Schmutz J."/>
            <person name="Symeonidi A."/>
            <person name="Elias M."/>
            <person name="Eveleigh R.J."/>
            <person name="Herman E.K."/>
            <person name="Klute M.J."/>
            <person name="Nakayama T."/>
            <person name="Obornik M."/>
            <person name="Reyes-Prieto A."/>
            <person name="Armbrust E.V."/>
            <person name="Aves S.J."/>
            <person name="Beiko R.G."/>
            <person name="Coutinho P."/>
            <person name="Dacks J.B."/>
            <person name="Durnford D.G."/>
            <person name="Fast N.M."/>
            <person name="Green B.R."/>
            <person name="Grisdale C.J."/>
            <person name="Hempel F."/>
            <person name="Henrissat B."/>
            <person name="Hoppner M.P."/>
            <person name="Ishida K."/>
            <person name="Kim E."/>
            <person name="Koreny L."/>
            <person name="Kroth P.G."/>
            <person name="Liu Y."/>
            <person name="Malik S.B."/>
            <person name="Maier U.G."/>
            <person name="McRose D."/>
            <person name="Mock T."/>
            <person name="Neilson J.A."/>
            <person name="Onodera N.T."/>
            <person name="Poole A.M."/>
            <person name="Pritham E.J."/>
            <person name="Richards T.A."/>
            <person name="Rocap G."/>
            <person name="Roy S.W."/>
            <person name="Sarai C."/>
            <person name="Schaack S."/>
            <person name="Shirato S."/>
            <person name="Slamovits C.H."/>
            <person name="Spencer D.F."/>
            <person name="Suzuki S."/>
            <person name="Worden A.Z."/>
            <person name="Zauner S."/>
            <person name="Barry K."/>
            <person name="Bell C."/>
            <person name="Bharti A.K."/>
            <person name="Crow J.A."/>
            <person name="Grimwood J."/>
            <person name="Kramer R."/>
            <person name="Lindquist E."/>
            <person name="Lucas S."/>
            <person name="Salamov A."/>
            <person name="McFadden G.I."/>
            <person name="Lane C.E."/>
            <person name="Keeling P.J."/>
            <person name="Gray M.W."/>
            <person name="Grigoriev I.V."/>
            <person name="Archibald J.M."/>
        </authorList>
    </citation>
    <scope>NUCLEOTIDE SEQUENCE</scope>
    <source>
        <strain evidence="4 6">CCMP2712</strain>
    </source>
</reference>
<dbReference type="SUPFAM" id="SSF52540">
    <property type="entry name" value="P-loop containing nucleoside triphosphate hydrolases"/>
    <property type="match status" value="2"/>
</dbReference>
<dbReference type="Gene3D" id="3.40.50.300">
    <property type="entry name" value="P-loop containing nucleotide triphosphate hydrolases"/>
    <property type="match status" value="1"/>
</dbReference>
<dbReference type="Proteomes" id="UP000011087">
    <property type="component" value="Unassembled WGS sequence"/>
</dbReference>
<sequence>MARASARFARALMVPGKDERGVAESVMEEEEEEKEEETEDKDEEETEEGEMEEEEEDWAIGELTLELDDGNLPERMSLPDRRLQFRLEEERMEEEEGGGVSRTFEIFYEEEKGELVNLVSALEGTIDFMDGDGALDPKMFSAMKRLLYFEVIVVQVVVKEAGRICLLLKFHPSVIDRTAVSSDTLSSLYPALRHADALAVLFTWFAPFLVDRSGPKVQDSTFDLDRVYEAMKHKDFSSRRQQSDVLHPLLRPYQLRAVSWMEEREKPVEEREPLLHPALKCCRIGRRKRSLFYCEWTGHLATRPTHLVDDLRGGVLCDEMGLGKTVELLELIASSHKAVDYGDDEDFELGKRKRSEPDPLTVDDLTSKRFKVVVGNFPGNFIVPGGLCVGSEVLVMDKRMWKRARVHGVRLSGGEQQIEEMLVEVEGRTALDSRIYWMPVGKNTVRSMTSKDPGARDKKVYHAAGLFGQCEGRYWRVGGQEEEETEAMETVSATLIVCPMPILHQWISEIERHLPPNKLRIYVYNGLKDGGDAEEIMKAILASDLVLTTYEVLRTDIYYKSDQSRLLRNEKKYKVSKSPLLRVEWWRVCLDEAQMVESRTANTSQMAALLRSQRRWCVTGTPIQRGLEDLHGLAVFLDAGPFDQRPFWLNCVQMPYMAGLERARARLDAWVHRLMWRSQKKDVLDEIKLPEQKTVEVKLNFSPIEYQFYRRQHTYVSEAAKSVLSSCRKLGVRSLDSNASRRFLNQLLKLRQACSHPQVGGSGIHNVHKKVLTMEEILEQLIDRARIECEDAQRCVIAAENGLAAMALINEEKQVAARHYRNALRAVEEGIGKGIKTDSLQQLHTVFNLAEISRGVDPDVSKLEEQAKSIREGYCAAQRVNVTEHLHRFTACSKEVEAKLEEVGRCWFIPAITLLQNSPKGGKLLDDIHTVLSEGRQYYRTGMHATREESMVGRFTSLDGLKLLLDRAEERLLAARQTLIDGLHRLSKEPTERDVELCGNCGDCKANFRKVGPRCPHCLLSDEMDRYKNRLFYHMAERTYERNRREGQRALAYWEEQLEQGEGAGGVRRGYDLLAESSERKASEFELVIRTIEKHLKGHPSLLEKAKAHIQLWDSLKKEFDRGGQLWKAQRERLEKLDELEMATMRIRTRYEGEEVEAEEELYKILPSHVEERTRQLDFELSDAKGRLQYACGQHSYLKNLDHLQKSVKEEEQEDGEPLFECPICHEDARRIGTLLSRKTGTRQRCPICRMVFPSGDLAYVVDDKQQGKGESKIRGSYSTKIVALLEGIMQGGKGISKGVARFKADPLLQVLLLPFKNGSNGLNVTEATHVFLIEPLLNVAVEDSVEERVYAIGQRKIHDMVQEEGADSTFHQAQEAAKKHDVVTIEDVQELFAEGAPAASCVGQEARESWWLQQVEYRGRRETRSQVSAYLLCARAAELRQVEQQQQQQQQQQGEEGGADNEHEMLHGERLPRDVARVLLELPEVSYQEN</sequence>
<feature type="domain" description="Helicase ATP-binding" evidence="3">
    <location>
        <begin position="494"/>
        <end position="640"/>
    </location>
</feature>
<dbReference type="PANTHER" id="PTHR45865:SF1">
    <property type="entry name" value="E3 UBIQUITIN-PROTEIN LIGASE SHPRH"/>
    <property type="match status" value="1"/>
</dbReference>
<evidence type="ECO:0000313" key="6">
    <source>
        <dbReference type="Proteomes" id="UP000011087"/>
    </source>
</evidence>
<feature type="region of interest" description="Disordered" evidence="2">
    <location>
        <begin position="1"/>
        <end position="59"/>
    </location>
</feature>